<name>A0ABU0NMQ9_STRRH</name>
<gene>
    <name evidence="2" type="ORF">QF030_002569</name>
</gene>
<dbReference type="Proteomes" id="UP001230654">
    <property type="component" value="Unassembled WGS sequence"/>
</dbReference>
<dbReference type="InterPro" id="IPR032330">
    <property type="entry name" value="EF-G-binding_C"/>
</dbReference>
<accession>A0ABU0NMQ9</accession>
<comment type="caution">
    <text evidence="2">The sequence shown here is derived from an EMBL/GenBank/DDBJ whole genome shotgun (WGS) entry which is preliminary data.</text>
</comment>
<evidence type="ECO:0000259" key="1">
    <source>
        <dbReference type="Pfam" id="PF16571"/>
    </source>
</evidence>
<evidence type="ECO:0000313" key="3">
    <source>
        <dbReference type="Proteomes" id="UP001230654"/>
    </source>
</evidence>
<protein>
    <recommendedName>
        <fullName evidence="1">Elongation factor G-binding protein C-terminal treble-clef zinc-finger domain-containing protein</fullName>
    </recommendedName>
</protein>
<proteinExistence type="predicted"/>
<dbReference type="Pfam" id="PF16571">
    <property type="entry name" value="FBP_C"/>
    <property type="match status" value="1"/>
</dbReference>
<dbReference type="EMBL" id="JAUSWV010000002">
    <property type="protein sequence ID" value="MDQ0580391.1"/>
    <property type="molecule type" value="Genomic_DNA"/>
</dbReference>
<keyword evidence="3" id="KW-1185">Reference proteome</keyword>
<organism evidence="2 3">
    <name type="scientific">Streptomyces rishiriensis</name>
    <dbReference type="NCBI Taxonomy" id="68264"/>
    <lineage>
        <taxon>Bacteria</taxon>
        <taxon>Bacillati</taxon>
        <taxon>Actinomycetota</taxon>
        <taxon>Actinomycetes</taxon>
        <taxon>Kitasatosporales</taxon>
        <taxon>Streptomycetaceae</taxon>
        <taxon>Streptomyces</taxon>
    </lineage>
</organism>
<feature type="domain" description="Elongation factor G-binding protein C-terminal treble-clef zinc-finger" evidence="1">
    <location>
        <begin position="25"/>
        <end position="178"/>
    </location>
</feature>
<sequence length="180" mass="19688">MDIMRLPKSFRQISLRYMKPLTEQEIRAAFVNCTKGEARRLAVPRDLADRPWDDLDYLGWRDPQAPDRAYLAVELDGRPQALALRSSTAGSWQARRSMCTMCLTTHSGGVSLMVAPKAGRAGQQGNSVGAYICSDLACSLYVRGKRDAGVGARLPETITLEEKIGRTVANLAAFVAKVTG</sequence>
<evidence type="ECO:0000313" key="2">
    <source>
        <dbReference type="EMBL" id="MDQ0580391.1"/>
    </source>
</evidence>
<reference evidence="2 3" key="1">
    <citation type="submission" date="2023-07" db="EMBL/GenBank/DDBJ databases">
        <title>Comparative genomics of wheat-associated soil bacteria to identify genetic determinants of phenazine resistance.</title>
        <authorList>
            <person name="Mouncey N."/>
        </authorList>
    </citation>
    <scope>NUCLEOTIDE SEQUENCE [LARGE SCALE GENOMIC DNA]</scope>
    <source>
        <strain evidence="2 3">B2I6</strain>
    </source>
</reference>